<evidence type="ECO:0000313" key="4">
    <source>
        <dbReference type="Proteomes" id="UP000654370"/>
    </source>
</evidence>
<dbReference type="GO" id="GO:0008298">
    <property type="term" value="P:intracellular mRNA localization"/>
    <property type="evidence" value="ECO:0007669"/>
    <property type="project" value="TreeGrafter"/>
</dbReference>
<dbReference type="PANTHER" id="PTHR31027">
    <property type="entry name" value="NUCLEAR SEGREGATION PROTEIN BFR1"/>
    <property type="match status" value="1"/>
</dbReference>
<proteinExistence type="predicted"/>
<evidence type="ECO:0000313" key="3">
    <source>
        <dbReference type="EMBL" id="KAG2176899.1"/>
    </source>
</evidence>
<reference evidence="3" key="1">
    <citation type="submission" date="2020-12" db="EMBL/GenBank/DDBJ databases">
        <title>Metabolic potential, ecology and presence of endohyphal bacteria is reflected in genomic diversity of Mucoromycotina.</title>
        <authorList>
            <person name="Muszewska A."/>
            <person name="Okrasinska A."/>
            <person name="Steczkiewicz K."/>
            <person name="Drgas O."/>
            <person name="Orlowska M."/>
            <person name="Perlinska-Lenart U."/>
            <person name="Aleksandrzak-Piekarczyk T."/>
            <person name="Szatraj K."/>
            <person name="Zielenkiewicz U."/>
            <person name="Pilsyk S."/>
            <person name="Malc E."/>
            <person name="Mieczkowski P."/>
            <person name="Kruszewska J.S."/>
            <person name="Biernat P."/>
            <person name="Pawlowska J."/>
        </authorList>
    </citation>
    <scope>NUCLEOTIDE SEQUENCE</scope>
    <source>
        <strain evidence="3">WA0000067209</strain>
    </source>
</reference>
<dbReference type="AlphaFoldDB" id="A0A8H7PNY7"/>
<evidence type="ECO:0000256" key="1">
    <source>
        <dbReference type="SAM" id="Coils"/>
    </source>
</evidence>
<name>A0A8H7PNY7_MORIS</name>
<dbReference type="Proteomes" id="UP000654370">
    <property type="component" value="Unassembled WGS sequence"/>
</dbReference>
<evidence type="ECO:0000256" key="2">
    <source>
        <dbReference type="SAM" id="MobiDB-lite"/>
    </source>
</evidence>
<dbReference type="GO" id="GO:0003729">
    <property type="term" value="F:mRNA binding"/>
    <property type="evidence" value="ECO:0007669"/>
    <property type="project" value="TreeGrafter"/>
</dbReference>
<dbReference type="GO" id="GO:0005783">
    <property type="term" value="C:endoplasmic reticulum"/>
    <property type="evidence" value="ECO:0007669"/>
    <property type="project" value="TreeGrafter"/>
</dbReference>
<gene>
    <name evidence="3" type="ORF">INT43_007553</name>
</gene>
<organism evidence="3 4">
    <name type="scientific">Mortierella isabellina</name>
    <name type="common">Filamentous fungus</name>
    <name type="synonym">Umbelopsis isabellina</name>
    <dbReference type="NCBI Taxonomy" id="91625"/>
    <lineage>
        <taxon>Eukaryota</taxon>
        <taxon>Fungi</taxon>
        <taxon>Fungi incertae sedis</taxon>
        <taxon>Mucoromycota</taxon>
        <taxon>Mucoromycotina</taxon>
        <taxon>Umbelopsidomycetes</taxon>
        <taxon>Umbelopsidales</taxon>
        <taxon>Umbelopsidaceae</taxon>
        <taxon>Umbelopsis</taxon>
    </lineage>
</organism>
<feature type="region of interest" description="Disordered" evidence="2">
    <location>
        <begin position="46"/>
        <end position="66"/>
    </location>
</feature>
<evidence type="ECO:0008006" key="5">
    <source>
        <dbReference type="Google" id="ProtNLM"/>
    </source>
</evidence>
<keyword evidence="4" id="KW-1185">Reference proteome</keyword>
<dbReference type="EMBL" id="JAEPQZ010000009">
    <property type="protein sequence ID" value="KAG2176899.1"/>
    <property type="molecule type" value="Genomic_DNA"/>
</dbReference>
<accession>A0A8H7PNY7</accession>
<keyword evidence="1" id="KW-0175">Coiled coil</keyword>
<feature type="compositionally biased region" description="Polar residues" evidence="2">
    <location>
        <begin position="1"/>
        <end position="18"/>
    </location>
</feature>
<dbReference type="PANTHER" id="PTHR31027:SF2">
    <property type="entry name" value="LEBERCILIN DOMAIN-CONTAINING PROTEIN"/>
    <property type="match status" value="1"/>
</dbReference>
<protein>
    <recommendedName>
        <fullName evidence="5">Nuclear segregation protein Bfr1</fullName>
    </recommendedName>
</protein>
<sequence length="464" mass="53046">MTEAVASTTKITGSAQKQTPKKPDDAALKKSLAEINSSIDKLKKQNDAVREKINKLPGGSKNNNREELFERLNKVRDQQKDLKESKKAVLTQLDAIQQSMKKKTAAMKAGQAKSPYKTSADIDRQITILEKRIESGVKLVEEKQILSEISSLKRHRNTLDSFKDQQTELDKERKIHDDLKKNIDDSQMRSLSQEYDAIKAEIANLQESQKSHRDKRNQLYEEQNNIKSQLDQQYEKMRALRDEHRQGMDEYYAHQREIRELRKQQAKQRQVEYEQGQRKIQAQQERELAEIPAYSQEISTCDTLINYLQSYGSDNTATTDGVNGKANAEPKAAASGIRQVDTTSNVPEGAVLIKKDDREEDFFVGGKKKGGNKAPKEKKVDQNVKFPLAIMESFWEVKVDIPTKPTEFESTIETLKHRKENYLKEQPTKTAENKKKAEEKIAALFGKEEVEAKTEDSKAEETEA</sequence>
<dbReference type="GO" id="GO:0042175">
    <property type="term" value="C:nuclear outer membrane-endoplasmic reticulum membrane network"/>
    <property type="evidence" value="ECO:0007669"/>
    <property type="project" value="TreeGrafter"/>
</dbReference>
<feature type="coiled-coil region" evidence="1">
    <location>
        <begin position="152"/>
        <end position="243"/>
    </location>
</feature>
<dbReference type="OrthoDB" id="2195113at2759"/>
<comment type="caution">
    <text evidence="3">The sequence shown here is derived from an EMBL/GenBank/DDBJ whole genome shotgun (WGS) entry which is preliminary data.</text>
</comment>
<feature type="region of interest" description="Disordered" evidence="2">
    <location>
        <begin position="1"/>
        <end position="26"/>
    </location>
</feature>
<dbReference type="GO" id="GO:1990904">
    <property type="term" value="C:ribonucleoprotein complex"/>
    <property type="evidence" value="ECO:0007669"/>
    <property type="project" value="TreeGrafter"/>
</dbReference>
<dbReference type="InterPro" id="IPR039604">
    <property type="entry name" value="Bfr1"/>
</dbReference>